<dbReference type="InterPro" id="IPR027304">
    <property type="entry name" value="Trigger_fact/SurA_dom_sf"/>
</dbReference>
<dbReference type="SUPFAM" id="SSF109998">
    <property type="entry name" value="Triger factor/SurA peptide-binding domain-like"/>
    <property type="match status" value="1"/>
</dbReference>
<evidence type="ECO:0000256" key="2">
    <source>
        <dbReference type="SAM" id="Phobius"/>
    </source>
</evidence>
<evidence type="ECO:0000256" key="1">
    <source>
        <dbReference type="SAM" id="MobiDB-lite"/>
    </source>
</evidence>
<dbReference type="eggNOG" id="ENOG5033TAF">
    <property type="taxonomic scope" value="Bacteria"/>
</dbReference>
<keyword evidence="2" id="KW-1133">Transmembrane helix</keyword>
<comment type="caution">
    <text evidence="3">The sequence shown here is derived from an EMBL/GenBank/DDBJ whole genome shotgun (WGS) entry which is preliminary data.</text>
</comment>
<accession>F1T3X1</accession>
<protein>
    <submittedName>
        <fullName evidence="3">Uncharacterized protein</fullName>
    </submittedName>
</protein>
<dbReference type="Proteomes" id="UP000005947">
    <property type="component" value="Unassembled WGS sequence"/>
</dbReference>
<feature type="compositionally biased region" description="Polar residues" evidence="1">
    <location>
        <begin position="15"/>
        <end position="30"/>
    </location>
</feature>
<sequence>MHNSEVFMSIHSNGNHASHAQNVSSQTSSGAHEAPREIVLPKSSKKAQKHGHGIGFYVLLILAFLVVLLVGMCLGHYVSGIPFPNFSSQHTADGQTLTEDQLKLPIASYEIDGKHVDVIAQDVITQKRSLENSKKDDGTYPMPSAEDIMGYIRTSLLKNEADNQGIDASDDEVSDFAKTSLGTDDMSVIAKNYGMDEDKVKELLRTSVILDKLRKQVVTTQAPTIPELPKAPAAGKEKEPSAEYAQYIIKLAGDEWDSSADAWKSSDSTYAKALSKFDISSKGATFDAVRIAYSIAMQKANQIKQAGAAEWKTFVNKTFARVSVSLNTLGA</sequence>
<keyword evidence="4" id="KW-1185">Reference proteome</keyword>
<feature type="region of interest" description="Disordered" evidence="1">
    <location>
        <begin position="15"/>
        <end position="34"/>
    </location>
</feature>
<dbReference type="EMBL" id="ACGK02000001">
    <property type="protein sequence ID" value="EGF23415.1"/>
    <property type="molecule type" value="Genomic_DNA"/>
</dbReference>
<dbReference type="AlphaFoldDB" id="F1T3X1"/>
<evidence type="ECO:0000313" key="3">
    <source>
        <dbReference type="EMBL" id="EGF23415.1"/>
    </source>
</evidence>
<keyword evidence="2" id="KW-0812">Transmembrane</keyword>
<proteinExistence type="predicted"/>
<gene>
    <name evidence="3" type="ORF">HMPREF0091_10362</name>
</gene>
<feature type="transmembrane region" description="Helical" evidence="2">
    <location>
        <begin position="54"/>
        <end position="78"/>
    </location>
</feature>
<organism evidence="3 4">
    <name type="scientific">Fannyhessea vaginae DSM 15829</name>
    <dbReference type="NCBI Taxonomy" id="525256"/>
    <lineage>
        <taxon>Bacteria</taxon>
        <taxon>Bacillati</taxon>
        <taxon>Actinomycetota</taxon>
        <taxon>Coriobacteriia</taxon>
        <taxon>Coriobacteriales</taxon>
        <taxon>Atopobiaceae</taxon>
        <taxon>Fannyhessea</taxon>
    </lineage>
</organism>
<keyword evidence="2" id="KW-0472">Membrane</keyword>
<reference evidence="3 4" key="1">
    <citation type="submission" date="2011-02" db="EMBL/GenBank/DDBJ databases">
        <authorList>
            <person name="Muzny D."/>
            <person name="Qin X."/>
            <person name="Buhay C."/>
            <person name="Dugan-Rocha S."/>
            <person name="Ding Y."/>
            <person name="Chen G."/>
            <person name="Hawes A."/>
            <person name="Holder M."/>
            <person name="Jhangiani S."/>
            <person name="Johnson A."/>
            <person name="Khan Z."/>
            <person name="Li Z."/>
            <person name="Liu W."/>
            <person name="Liu X."/>
            <person name="Perez L."/>
            <person name="Shen H."/>
            <person name="Wang Q."/>
            <person name="Watt J."/>
            <person name="Xi L."/>
            <person name="Xin Y."/>
            <person name="Zhou J."/>
            <person name="Deng J."/>
            <person name="Jiang H."/>
            <person name="Liu Y."/>
            <person name="Qu J."/>
            <person name="Song X.-Z."/>
            <person name="Zhang L."/>
            <person name="Villasana D."/>
            <person name="Johnson A."/>
            <person name="Liu J."/>
            <person name="Liyanage D."/>
            <person name="Lorensuhewa L."/>
            <person name="Robinson T."/>
            <person name="Song A."/>
            <person name="Song B.-B."/>
            <person name="Dinh H."/>
            <person name="Thornton R."/>
            <person name="Coyle M."/>
            <person name="Francisco L."/>
            <person name="Jackson L."/>
            <person name="Javaid M."/>
            <person name="Korchina V."/>
            <person name="Kovar C."/>
            <person name="Mata R."/>
            <person name="Mathew T."/>
            <person name="Ngo R."/>
            <person name="Nguyen L."/>
            <person name="Nguyen N."/>
            <person name="Okwuonu G."/>
            <person name="Ongeri F."/>
            <person name="Pham C."/>
            <person name="Simmons D."/>
            <person name="Wilczek-Boney K."/>
            <person name="Hale W."/>
            <person name="Jakkamsetti A."/>
            <person name="Pham P."/>
            <person name="Ruth R."/>
            <person name="San Lucas F."/>
            <person name="Warren J."/>
            <person name="Zhang J."/>
            <person name="Zhao Z."/>
            <person name="Zhou C."/>
            <person name="Zhu D."/>
            <person name="Lee S."/>
            <person name="Bess C."/>
            <person name="Blankenburg K."/>
            <person name="Forbes L."/>
            <person name="Fu Q."/>
            <person name="Gubbala S."/>
            <person name="Hirani K."/>
            <person name="Jayaseelan J.C."/>
            <person name="Lara F."/>
            <person name="Munidasa M."/>
            <person name="Palculict T."/>
            <person name="Patil S."/>
            <person name="Pu L.-L."/>
            <person name="Saada N."/>
            <person name="Tang L."/>
            <person name="Weissenberger G."/>
            <person name="Zhu Y."/>
            <person name="Hemphill L."/>
            <person name="Shang Y."/>
            <person name="Youmans B."/>
            <person name="Ayvaz T."/>
            <person name="Ross M."/>
            <person name="Santibanez J."/>
            <person name="Aqrawi P."/>
            <person name="Gross S."/>
            <person name="Joshi V."/>
            <person name="Fowler G."/>
            <person name="Nazareth L."/>
            <person name="Reid J."/>
            <person name="Worley K."/>
            <person name="Petrosino J."/>
            <person name="Highlander S."/>
            <person name="Gibbs R."/>
        </authorList>
    </citation>
    <scope>NUCLEOTIDE SEQUENCE [LARGE SCALE GENOMIC DNA]</scope>
    <source>
        <strain evidence="3 4">DSM 15829</strain>
    </source>
</reference>
<evidence type="ECO:0000313" key="4">
    <source>
        <dbReference type="Proteomes" id="UP000005947"/>
    </source>
</evidence>
<name>F1T3X1_9ACTN</name>